<feature type="transmembrane region" description="Helical" evidence="1">
    <location>
        <begin position="106"/>
        <end position="129"/>
    </location>
</feature>
<gene>
    <name evidence="2" type="primary">yesL</name>
    <name evidence="2" type="ORF">EsVE80_18210</name>
</gene>
<keyword evidence="1" id="KW-1133">Transmembrane helix</keyword>
<evidence type="ECO:0008006" key="4">
    <source>
        <dbReference type="Google" id="ProtNLM"/>
    </source>
</evidence>
<dbReference type="RefSeq" id="WP_173103466.1">
    <property type="nucleotide sequence ID" value="NZ_AP022822.1"/>
</dbReference>
<proteinExistence type="predicted"/>
<feature type="transmembrane region" description="Helical" evidence="1">
    <location>
        <begin position="141"/>
        <end position="165"/>
    </location>
</feature>
<evidence type="ECO:0000313" key="2">
    <source>
        <dbReference type="EMBL" id="BCA86298.1"/>
    </source>
</evidence>
<feature type="transmembrane region" description="Helical" evidence="1">
    <location>
        <begin position="73"/>
        <end position="94"/>
    </location>
</feature>
<evidence type="ECO:0000256" key="1">
    <source>
        <dbReference type="SAM" id="Phobius"/>
    </source>
</evidence>
<feature type="transmembrane region" description="Helical" evidence="1">
    <location>
        <begin position="20"/>
        <end position="44"/>
    </location>
</feature>
<keyword evidence="3" id="KW-1185">Reference proteome</keyword>
<organism evidence="2 3">
    <name type="scientific">Enterococcus saigonensis</name>
    <dbReference type="NCBI Taxonomy" id="1805431"/>
    <lineage>
        <taxon>Bacteria</taxon>
        <taxon>Bacillati</taxon>
        <taxon>Bacillota</taxon>
        <taxon>Bacilli</taxon>
        <taxon>Lactobacillales</taxon>
        <taxon>Enterococcaceae</taxon>
        <taxon>Enterococcus</taxon>
    </lineage>
</organism>
<keyword evidence="1" id="KW-0472">Membrane</keyword>
<accession>A0A679I9I7</accession>
<dbReference type="Proteomes" id="UP000502998">
    <property type="component" value="Chromosome"/>
</dbReference>
<keyword evidence="1" id="KW-0812">Transmembrane</keyword>
<evidence type="ECO:0000313" key="3">
    <source>
        <dbReference type="Proteomes" id="UP000502998"/>
    </source>
</evidence>
<dbReference type="KEGG" id="esg:EsVE80_18210"/>
<name>A0A679I9I7_9ENTE</name>
<feature type="transmembrane region" description="Helical" evidence="1">
    <location>
        <begin position="171"/>
        <end position="189"/>
    </location>
</feature>
<dbReference type="AlphaFoldDB" id="A0A679I9I7"/>
<dbReference type="InterPro" id="IPR006938">
    <property type="entry name" value="DUF624"/>
</dbReference>
<dbReference type="EMBL" id="AP022822">
    <property type="protein sequence ID" value="BCA86298.1"/>
    <property type="molecule type" value="Genomic_DNA"/>
</dbReference>
<dbReference type="Pfam" id="PF04854">
    <property type="entry name" value="DUF624"/>
    <property type="match status" value="1"/>
</dbReference>
<protein>
    <recommendedName>
        <fullName evidence="4">DUF624 domain-containing protein</fullName>
    </recommendedName>
</protein>
<sequence>MVNKIYEVFNRIYYLMKLNGLWLLFTLLGGVIFGVIPATIALYACMRQQIRYESENHLFQMFKKYYVENFRRSLLFSAVFIAIGLFFFGETVVLANVGNGNLLLEIAIKVTRLLMLLGVAMFFPIFAHFDVTGVKTILQPVLFLLICPLEVIYMVLIFIVVSLLFAISPLLIIFIGVSLPAYGMSHVMLKKFERLEKNINLSTFAQDNH</sequence>
<reference evidence="2 3" key="1">
    <citation type="submission" date="2020-02" db="EMBL/GenBank/DDBJ databases">
        <title>Characterization of vanA genotype vancomycin-resistant Enterococcus saigonensis VE80.</title>
        <authorList>
            <person name="Harada T."/>
            <person name="Motooka D."/>
            <person name="Nakamura S."/>
            <person name="Yamamoto Y."/>
            <person name="Kawahara R."/>
            <person name="Kawatsu K."/>
        </authorList>
    </citation>
    <scope>NUCLEOTIDE SEQUENCE [LARGE SCALE GENOMIC DNA]</scope>
    <source>
        <strain evidence="2 3">VE80</strain>
    </source>
</reference>